<dbReference type="Proteomes" id="UP000309984">
    <property type="component" value="Unassembled WGS sequence"/>
</dbReference>
<protein>
    <submittedName>
        <fullName evidence="2">Uncharacterized protein</fullName>
    </submittedName>
</protein>
<evidence type="ECO:0000256" key="1">
    <source>
        <dbReference type="SAM" id="MobiDB-lite"/>
    </source>
</evidence>
<organism evidence="2 3">
    <name type="scientific">Mycolicibacterium phocaicum</name>
    <dbReference type="NCBI Taxonomy" id="319706"/>
    <lineage>
        <taxon>Bacteria</taxon>
        <taxon>Bacillati</taxon>
        <taxon>Actinomycetota</taxon>
        <taxon>Actinomycetes</taxon>
        <taxon>Mycobacteriales</taxon>
        <taxon>Mycobacteriaceae</taxon>
        <taxon>Mycolicibacterium</taxon>
    </lineage>
</organism>
<evidence type="ECO:0000313" key="3">
    <source>
        <dbReference type="Proteomes" id="UP000309984"/>
    </source>
</evidence>
<evidence type="ECO:0000313" key="2">
    <source>
        <dbReference type="EMBL" id="TLH63791.1"/>
    </source>
</evidence>
<reference evidence="2 3" key="1">
    <citation type="submission" date="2018-01" db="EMBL/GenBank/DDBJ databases">
        <title>Comparative genomics of Mycobacterium mucogenicum and Mycobacterium neoaurum clade members emphasizing tRNA and non-coding RNA.</title>
        <authorList>
            <person name="Behra P.R.K."/>
            <person name="Pettersson B.M.F."/>
            <person name="Das S."/>
            <person name="Dasgupta S."/>
            <person name="Kirsebom L.A."/>
        </authorList>
    </citation>
    <scope>NUCLEOTIDE SEQUENCE [LARGE SCALE GENOMIC DNA]</scope>
    <source>
        <strain evidence="2 3">DSM 45104</strain>
    </source>
</reference>
<comment type="caution">
    <text evidence="2">The sequence shown here is derived from an EMBL/GenBank/DDBJ whole genome shotgun (WGS) entry which is preliminary data.</text>
</comment>
<name>A0AA94RAH9_9MYCO</name>
<feature type="compositionally biased region" description="Low complexity" evidence="1">
    <location>
        <begin position="56"/>
        <end position="69"/>
    </location>
</feature>
<dbReference type="EMBL" id="POTM01000052">
    <property type="protein sequence ID" value="TLH63791.1"/>
    <property type="molecule type" value="Genomic_DNA"/>
</dbReference>
<proteinExistence type="predicted"/>
<accession>A0AA94RAH9</accession>
<sequence length="100" mass="10833">MSPLRTVVRVGNSIVGDAGTGCARDGRRSYARSGRTRRKATRTVCPRSGLAPNPLRSRPARPGSAAGPAVIPRRSCLDPAVPARKFERIAPWLQSQRKSR</sequence>
<dbReference type="AlphaFoldDB" id="A0AA94RAH9"/>
<feature type="region of interest" description="Disordered" evidence="1">
    <location>
        <begin position="18"/>
        <end position="76"/>
    </location>
</feature>
<gene>
    <name evidence="2" type="ORF">C1S79_21820</name>
</gene>
<keyword evidence="3" id="KW-1185">Reference proteome</keyword>